<proteinExistence type="predicted"/>
<feature type="region of interest" description="Disordered" evidence="1">
    <location>
        <begin position="1"/>
        <end position="24"/>
    </location>
</feature>
<organism evidence="2 3">
    <name type="scientific">Paractinoplanes globisporus</name>
    <dbReference type="NCBI Taxonomy" id="113565"/>
    <lineage>
        <taxon>Bacteria</taxon>
        <taxon>Bacillati</taxon>
        <taxon>Actinomycetota</taxon>
        <taxon>Actinomycetes</taxon>
        <taxon>Micromonosporales</taxon>
        <taxon>Micromonosporaceae</taxon>
        <taxon>Paractinoplanes</taxon>
    </lineage>
</organism>
<evidence type="ECO:0000313" key="3">
    <source>
        <dbReference type="Proteomes" id="UP001602245"/>
    </source>
</evidence>
<name>A0ABW6WFI5_9ACTN</name>
<evidence type="ECO:0000313" key="2">
    <source>
        <dbReference type="EMBL" id="MFF5292054.1"/>
    </source>
</evidence>
<protein>
    <submittedName>
        <fullName evidence="2">Uncharacterized protein</fullName>
    </submittedName>
</protein>
<gene>
    <name evidence="2" type="ORF">ACFY35_21655</name>
</gene>
<evidence type="ECO:0000256" key="1">
    <source>
        <dbReference type="SAM" id="MobiDB-lite"/>
    </source>
</evidence>
<feature type="region of interest" description="Disordered" evidence="1">
    <location>
        <begin position="40"/>
        <end position="59"/>
    </location>
</feature>
<dbReference type="Proteomes" id="UP001602245">
    <property type="component" value="Unassembled WGS sequence"/>
</dbReference>
<accession>A0ABW6WFI5</accession>
<sequence length="195" mass="21641">MGAVDFPAEEPEHEAEVSRVPVRAREDSLLPHQISRRSFVSQRRLTEDQKDRPFRPVDQDTGHEGVFDFTPYALEGFLSDLDRKPFRTFLEGALRDAGHVPSQVGCSPLVGHRAADAEFDLVADPWHVLVVHVEAGCDVAGLEQNGELDHGRDVGFLDGSGPFRAGLFGDDEQRTRSCLQAEEPLHARPFAAPYE</sequence>
<reference evidence="2 3" key="1">
    <citation type="submission" date="2024-10" db="EMBL/GenBank/DDBJ databases">
        <title>The Natural Products Discovery Center: Release of the First 8490 Sequenced Strains for Exploring Actinobacteria Biosynthetic Diversity.</title>
        <authorList>
            <person name="Kalkreuter E."/>
            <person name="Kautsar S.A."/>
            <person name="Yang D."/>
            <person name="Bader C.D."/>
            <person name="Teijaro C.N."/>
            <person name="Fluegel L."/>
            <person name="Davis C.M."/>
            <person name="Simpson J.R."/>
            <person name="Lauterbach L."/>
            <person name="Steele A.D."/>
            <person name="Gui C."/>
            <person name="Meng S."/>
            <person name="Li G."/>
            <person name="Viehrig K."/>
            <person name="Ye F."/>
            <person name="Su P."/>
            <person name="Kiefer A.F."/>
            <person name="Nichols A."/>
            <person name="Cepeda A.J."/>
            <person name="Yan W."/>
            <person name="Fan B."/>
            <person name="Jiang Y."/>
            <person name="Adhikari A."/>
            <person name="Zheng C.-J."/>
            <person name="Schuster L."/>
            <person name="Cowan T.M."/>
            <person name="Smanski M.J."/>
            <person name="Chevrette M.G."/>
            <person name="De Carvalho L.P.S."/>
            <person name="Shen B."/>
        </authorList>
    </citation>
    <scope>NUCLEOTIDE SEQUENCE [LARGE SCALE GENOMIC DNA]</scope>
    <source>
        <strain evidence="2 3">NPDC000087</strain>
    </source>
</reference>
<dbReference type="RefSeq" id="WP_020509937.1">
    <property type="nucleotide sequence ID" value="NZ_JBIAZU010000004.1"/>
</dbReference>
<dbReference type="EMBL" id="JBIAZU010000004">
    <property type="protein sequence ID" value="MFF5292054.1"/>
    <property type="molecule type" value="Genomic_DNA"/>
</dbReference>
<keyword evidence="3" id="KW-1185">Reference proteome</keyword>
<comment type="caution">
    <text evidence="2">The sequence shown here is derived from an EMBL/GenBank/DDBJ whole genome shotgun (WGS) entry which is preliminary data.</text>
</comment>
<feature type="compositionally biased region" description="Basic and acidic residues" evidence="1">
    <location>
        <begin position="44"/>
        <end position="59"/>
    </location>
</feature>